<comment type="similarity">
    <text evidence="7">Belongs to the drug/metabolite transporter (DMT) superfamily. Small multidrug resistance (SMR) (TC 2.A.7.1) family.</text>
</comment>
<evidence type="ECO:0000256" key="5">
    <source>
        <dbReference type="ARBA" id="ARBA00022989"/>
    </source>
</evidence>
<dbReference type="GO" id="GO:0005886">
    <property type="term" value="C:plasma membrane"/>
    <property type="evidence" value="ECO:0007669"/>
    <property type="project" value="UniProtKB-SubCell"/>
</dbReference>
<keyword evidence="5 8" id="KW-1133">Transmembrane helix</keyword>
<keyword evidence="2" id="KW-0813">Transport</keyword>
<gene>
    <name evidence="9" type="ordered locus">Cfla_0186</name>
</gene>
<sequence>MSATSLAWVVLVLSGVLEAVWASALGRSEGFTRPGPTVLFGVALIASMGGLAYAMRTLPTGTSYAVWVGIGAALTVTYAMLTGTEPASLVKILLILGIVGCVIGLKLTH</sequence>
<comment type="subcellular location">
    <subcellularLocation>
        <location evidence="1 7">Cell membrane</location>
        <topology evidence="1 7">Multi-pass membrane protein</topology>
    </subcellularLocation>
</comment>
<dbReference type="InterPro" id="IPR037185">
    <property type="entry name" value="EmrE-like"/>
</dbReference>
<keyword evidence="6 8" id="KW-0472">Membrane</keyword>
<keyword evidence="3" id="KW-1003">Cell membrane</keyword>
<evidence type="ECO:0000256" key="4">
    <source>
        <dbReference type="ARBA" id="ARBA00022692"/>
    </source>
</evidence>
<keyword evidence="10" id="KW-1185">Reference proteome</keyword>
<dbReference type="GO" id="GO:0022857">
    <property type="term" value="F:transmembrane transporter activity"/>
    <property type="evidence" value="ECO:0007669"/>
    <property type="project" value="InterPro"/>
</dbReference>
<feature type="transmembrane region" description="Helical" evidence="8">
    <location>
        <begin position="38"/>
        <end position="55"/>
    </location>
</feature>
<evidence type="ECO:0000256" key="3">
    <source>
        <dbReference type="ARBA" id="ARBA00022475"/>
    </source>
</evidence>
<keyword evidence="4 7" id="KW-0812">Transmembrane</keyword>
<name>D5UGC2_CELFN</name>
<dbReference type="InterPro" id="IPR045324">
    <property type="entry name" value="Small_multidrug_res"/>
</dbReference>
<dbReference type="InterPro" id="IPR000390">
    <property type="entry name" value="Small_drug/metabolite_transptr"/>
</dbReference>
<proteinExistence type="inferred from homology"/>
<organism evidence="9 10">
    <name type="scientific">Cellulomonas flavigena (strain ATCC 482 / DSM 20109 / BCRC 11376 / JCM 18109 / NBRC 3775 / NCIMB 8073 / NRS 134)</name>
    <dbReference type="NCBI Taxonomy" id="446466"/>
    <lineage>
        <taxon>Bacteria</taxon>
        <taxon>Bacillati</taxon>
        <taxon>Actinomycetota</taxon>
        <taxon>Actinomycetes</taxon>
        <taxon>Micrococcales</taxon>
        <taxon>Cellulomonadaceae</taxon>
        <taxon>Cellulomonas</taxon>
    </lineage>
</organism>
<dbReference type="KEGG" id="cfl:Cfla_0186"/>
<feature type="transmembrane region" description="Helical" evidence="8">
    <location>
        <begin position="62"/>
        <end position="81"/>
    </location>
</feature>
<evidence type="ECO:0000256" key="7">
    <source>
        <dbReference type="RuleBase" id="RU003942"/>
    </source>
</evidence>
<dbReference type="eggNOG" id="COG2076">
    <property type="taxonomic scope" value="Bacteria"/>
</dbReference>
<evidence type="ECO:0000256" key="8">
    <source>
        <dbReference type="SAM" id="Phobius"/>
    </source>
</evidence>
<dbReference type="RefSeq" id="WP_013115439.1">
    <property type="nucleotide sequence ID" value="NC_014151.1"/>
</dbReference>
<evidence type="ECO:0000256" key="6">
    <source>
        <dbReference type="ARBA" id="ARBA00023136"/>
    </source>
</evidence>
<dbReference type="Proteomes" id="UP000000849">
    <property type="component" value="Chromosome"/>
</dbReference>
<dbReference type="PANTHER" id="PTHR30561:SF0">
    <property type="entry name" value="GUANIDINIUM EXPORTER"/>
    <property type="match status" value="1"/>
</dbReference>
<evidence type="ECO:0000256" key="1">
    <source>
        <dbReference type="ARBA" id="ARBA00004651"/>
    </source>
</evidence>
<evidence type="ECO:0000313" key="9">
    <source>
        <dbReference type="EMBL" id="ADG73105.1"/>
    </source>
</evidence>
<feature type="transmembrane region" description="Helical" evidence="8">
    <location>
        <begin position="87"/>
        <end position="105"/>
    </location>
</feature>
<protein>
    <submittedName>
        <fullName evidence="9">Small multidrug resistance protein</fullName>
    </submittedName>
</protein>
<evidence type="ECO:0000313" key="10">
    <source>
        <dbReference type="Proteomes" id="UP000000849"/>
    </source>
</evidence>
<accession>D5UGC2</accession>
<dbReference type="HOGENOM" id="CLU_133067_1_2_11"/>
<reference evidence="9 10" key="1">
    <citation type="journal article" date="2010" name="Stand. Genomic Sci.">
        <title>Complete genome sequence of Cellulomonas flavigena type strain (134).</title>
        <authorList>
            <person name="Abt B."/>
            <person name="Foster B."/>
            <person name="Lapidus A."/>
            <person name="Clum A."/>
            <person name="Sun H."/>
            <person name="Pukall R."/>
            <person name="Lucas S."/>
            <person name="Glavina Del Rio T."/>
            <person name="Nolan M."/>
            <person name="Tice H."/>
            <person name="Cheng J.F."/>
            <person name="Pitluck S."/>
            <person name="Liolios K."/>
            <person name="Ivanova N."/>
            <person name="Mavromatis K."/>
            <person name="Ovchinnikova G."/>
            <person name="Pati A."/>
            <person name="Goodwin L."/>
            <person name="Chen A."/>
            <person name="Palaniappan K."/>
            <person name="Land M."/>
            <person name="Hauser L."/>
            <person name="Chang Y.J."/>
            <person name="Jeffries C.D."/>
            <person name="Rohde M."/>
            <person name="Goker M."/>
            <person name="Woyke T."/>
            <person name="Bristow J."/>
            <person name="Eisen J.A."/>
            <person name="Markowitz V."/>
            <person name="Hugenholtz P."/>
            <person name="Kyrpides N.C."/>
            <person name="Klenk H.P."/>
        </authorList>
    </citation>
    <scope>NUCLEOTIDE SEQUENCE [LARGE SCALE GENOMIC DNA]</scope>
    <source>
        <strain evidence="10">ATCC 482 / DSM 20109 / BCRC 11376 / JCM 18109 / NBRC 3775 / NCIMB 8073 / NRS 134</strain>
    </source>
</reference>
<dbReference type="PANTHER" id="PTHR30561">
    <property type="entry name" value="SMR FAMILY PROTON-DEPENDENT DRUG EFFLUX TRANSPORTER SUGE"/>
    <property type="match status" value="1"/>
</dbReference>
<dbReference type="OrthoDB" id="21828at2"/>
<evidence type="ECO:0000256" key="2">
    <source>
        <dbReference type="ARBA" id="ARBA00022448"/>
    </source>
</evidence>
<dbReference type="Pfam" id="PF00893">
    <property type="entry name" value="Multi_Drug_Res"/>
    <property type="match status" value="1"/>
</dbReference>
<dbReference type="Gene3D" id="1.10.3730.20">
    <property type="match status" value="1"/>
</dbReference>
<dbReference type="STRING" id="446466.Cfla_0186"/>
<dbReference type="SUPFAM" id="SSF103481">
    <property type="entry name" value="Multidrug resistance efflux transporter EmrE"/>
    <property type="match status" value="1"/>
</dbReference>
<dbReference type="AlphaFoldDB" id="D5UGC2"/>
<dbReference type="EMBL" id="CP001964">
    <property type="protein sequence ID" value="ADG73105.1"/>
    <property type="molecule type" value="Genomic_DNA"/>
</dbReference>